<dbReference type="AlphaFoldDB" id="A0A0D2ARG9"/>
<dbReference type="CDD" id="cd03443">
    <property type="entry name" value="PaaI_thioesterase"/>
    <property type="match status" value="1"/>
</dbReference>
<evidence type="ECO:0000313" key="4">
    <source>
        <dbReference type="EMBL" id="KIW09090.1"/>
    </source>
</evidence>
<dbReference type="Proteomes" id="UP000053259">
    <property type="component" value="Unassembled WGS sequence"/>
</dbReference>
<proteinExistence type="inferred from homology"/>
<dbReference type="InterPro" id="IPR029069">
    <property type="entry name" value="HotDog_dom_sf"/>
</dbReference>
<dbReference type="InterPro" id="IPR039298">
    <property type="entry name" value="ACOT13"/>
</dbReference>
<dbReference type="Gene3D" id="3.10.129.10">
    <property type="entry name" value="Hotdog Thioesterase"/>
    <property type="match status" value="1"/>
</dbReference>
<comment type="similarity">
    <text evidence="1">Belongs to the thioesterase PaaI family.</text>
</comment>
<reference evidence="4 5" key="1">
    <citation type="submission" date="2015-01" db="EMBL/GenBank/DDBJ databases">
        <title>The Genome Sequence of Ochroconis gallopava CBS43764.</title>
        <authorList>
            <consortium name="The Broad Institute Genomics Platform"/>
            <person name="Cuomo C."/>
            <person name="de Hoog S."/>
            <person name="Gorbushina A."/>
            <person name="Stielow B."/>
            <person name="Teixiera M."/>
            <person name="Abouelleil A."/>
            <person name="Chapman S.B."/>
            <person name="Priest M."/>
            <person name="Young S.K."/>
            <person name="Wortman J."/>
            <person name="Nusbaum C."/>
            <person name="Birren B."/>
        </authorList>
    </citation>
    <scope>NUCLEOTIDE SEQUENCE [LARGE SCALE GENOMIC DNA]</scope>
    <source>
        <strain evidence="4 5">CBS 43764</strain>
    </source>
</reference>
<dbReference type="PANTHER" id="PTHR21660:SF1">
    <property type="entry name" value="ACYL-COENZYME A THIOESTERASE 13"/>
    <property type="match status" value="1"/>
</dbReference>
<dbReference type="InterPro" id="IPR003736">
    <property type="entry name" value="PAAI_dom"/>
</dbReference>
<dbReference type="OrthoDB" id="2831072at2759"/>
<dbReference type="GO" id="GO:0047617">
    <property type="term" value="F:fatty acyl-CoA hydrolase activity"/>
    <property type="evidence" value="ECO:0007669"/>
    <property type="project" value="InterPro"/>
</dbReference>
<evidence type="ECO:0000256" key="1">
    <source>
        <dbReference type="ARBA" id="ARBA00008324"/>
    </source>
</evidence>
<dbReference type="HOGENOM" id="CLU_089876_1_1_1"/>
<dbReference type="VEuPathDB" id="FungiDB:PV09_00035"/>
<dbReference type="EMBL" id="KN847529">
    <property type="protein sequence ID" value="KIW09090.1"/>
    <property type="molecule type" value="Genomic_DNA"/>
</dbReference>
<protein>
    <recommendedName>
        <fullName evidence="3">Thioesterase domain-containing protein</fullName>
    </recommendedName>
</protein>
<dbReference type="STRING" id="253628.A0A0D2ARG9"/>
<name>A0A0D2ARG9_9PEZI</name>
<evidence type="ECO:0000313" key="5">
    <source>
        <dbReference type="Proteomes" id="UP000053259"/>
    </source>
</evidence>
<evidence type="ECO:0000259" key="3">
    <source>
        <dbReference type="Pfam" id="PF03061"/>
    </source>
</evidence>
<dbReference type="PANTHER" id="PTHR21660">
    <property type="entry name" value="THIOESTERASE SUPERFAMILY MEMBER-RELATED"/>
    <property type="match status" value="1"/>
</dbReference>
<dbReference type="SUPFAM" id="SSF54637">
    <property type="entry name" value="Thioesterase/thiol ester dehydrase-isomerase"/>
    <property type="match status" value="1"/>
</dbReference>
<organism evidence="4 5">
    <name type="scientific">Verruconis gallopava</name>
    <dbReference type="NCBI Taxonomy" id="253628"/>
    <lineage>
        <taxon>Eukaryota</taxon>
        <taxon>Fungi</taxon>
        <taxon>Dikarya</taxon>
        <taxon>Ascomycota</taxon>
        <taxon>Pezizomycotina</taxon>
        <taxon>Dothideomycetes</taxon>
        <taxon>Pleosporomycetidae</taxon>
        <taxon>Venturiales</taxon>
        <taxon>Sympoventuriaceae</taxon>
        <taxon>Verruconis</taxon>
    </lineage>
</organism>
<sequence>MPPNPGKIIDSKTGERVPWEKASIYDRVNYFLETIRNTPNYSFFDAPLGRAVKLRSINVSPTDPRIATAVWELDVLPELCNQTGNMHGGAVAMVLDNLTSLPIAAVSSKGFWDMGHVSRTINCTYLRPAPMNSKCTVETEIVHLGKGAGMLRGVIKNAEGKVCYTCEHGKVGWSSDPKL</sequence>
<keyword evidence="5" id="KW-1185">Reference proteome</keyword>
<dbReference type="InterPro" id="IPR006683">
    <property type="entry name" value="Thioestr_dom"/>
</dbReference>
<dbReference type="GeneID" id="27308008"/>
<dbReference type="Pfam" id="PF03061">
    <property type="entry name" value="4HBT"/>
    <property type="match status" value="1"/>
</dbReference>
<dbReference type="RefSeq" id="XP_016218959.1">
    <property type="nucleotide sequence ID" value="XM_016352702.1"/>
</dbReference>
<keyword evidence="2" id="KW-0378">Hydrolase</keyword>
<dbReference type="InParanoid" id="A0A0D2ARG9"/>
<accession>A0A0D2ARG9</accession>
<feature type="domain" description="Thioesterase" evidence="3">
    <location>
        <begin position="84"/>
        <end position="163"/>
    </location>
</feature>
<evidence type="ECO:0000256" key="2">
    <source>
        <dbReference type="ARBA" id="ARBA00022801"/>
    </source>
</evidence>
<gene>
    <name evidence="4" type="ORF">PV09_00035</name>
</gene>
<dbReference type="NCBIfam" id="TIGR00369">
    <property type="entry name" value="unchar_dom_1"/>
    <property type="match status" value="1"/>
</dbReference>